<dbReference type="Pfam" id="PF08812">
    <property type="entry name" value="YtxC"/>
    <property type="match status" value="1"/>
</dbReference>
<dbReference type="Proteomes" id="UP000037267">
    <property type="component" value="Unassembled WGS sequence"/>
</dbReference>
<dbReference type="EMBL" id="LGSS01000016">
    <property type="protein sequence ID" value="KNF07479.1"/>
    <property type="molecule type" value="Genomic_DNA"/>
</dbReference>
<organism evidence="1 2">
    <name type="scientific">Gottschalkia purinilytica</name>
    <name type="common">Clostridium purinilyticum</name>
    <dbReference type="NCBI Taxonomy" id="1503"/>
    <lineage>
        <taxon>Bacteria</taxon>
        <taxon>Bacillati</taxon>
        <taxon>Bacillota</taxon>
        <taxon>Tissierellia</taxon>
        <taxon>Tissierellales</taxon>
        <taxon>Gottschalkiaceae</taxon>
        <taxon>Gottschalkia</taxon>
    </lineage>
</organism>
<keyword evidence="2" id="KW-1185">Reference proteome</keyword>
<dbReference type="OrthoDB" id="2986513at2"/>
<gene>
    <name evidence="1" type="primary">ytxC</name>
    <name evidence="1" type="ORF">CLPU_16c00350</name>
</gene>
<dbReference type="STRING" id="1503.CLPU_16c00350"/>
<proteinExistence type="predicted"/>
<comment type="caution">
    <text evidence="1">The sequence shown here is derived from an EMBL/GenBank/DDBJ whole genome shotgun (WGS) entry which is preliminary data.</text>
</comment>
<dbReference type="AlphaFoldDB" id="A0A0L0W7J5"/>
<sequence length="303" mass="36408">MDLLCIETKCDIYNIEKILNENLDFLKEKIDIDRKIDKIDDTFFIKYKLSESDKKNEKYLKVVFRDYISNAICDIIFKIYQDKIIDRQIFSSFSYLDKEEKEKVKHKTTEYLRKNEYLNLEGIILKVNKRTKILKEILEYLENNDTLNIDGFVNFRLKFYIDTIKDALEKNVEDFFIEKEYREFIKILQYFVEIQEPKLDELNIIFRDEKYELIDNRNRLINDEFMQEIANELYDIDINYDDLLISSLITIAPKKIKIHLEDDIESDIINIIKNVFIDKVTICDGCELCGFSVLMESSINKEK</sequence>
<dbReference type="RefSeq" id="WP_050356193.1">
    <property type="nucleotide sequence ID" value="NZ_LGSS01000016.1"/>
</dbReference>
<evidence type="ECO:0000313" key="2">
    <source>
        <dbReference type="Proteomes" id="UP000037267"/>
    </source>
</evidence>
<accession>A0A0L0W7J5</accession>
<protein>
    <submittedName>
        <fullName evidence="1">Sporulation protein YtxC</fullName>
    </submittedName>
</protein>
<evidence type="ECO:0000313" key="1">
    <source>
        <dbReference type="EMBL" id="KNF07479.1"/>
    </source>
</evidence>
<reference evidence="2" key="1">
    <citation type="submission" date="2015-07" db="EMBL/GenBank/DDBJ databases">
        <title>Draft genome sequence of the purine-degrading Gottschalkia purinilyticum DSM 1384 (formerly Clostridium purinilyticum).</title>
        <authorList>
            <person name="Poehlein A."/>
            <person name="Schiel-Bengelsdorf B."/>
            <person name="Bengelsdorf F.R."/>
            <person name="Daniel R."/>
            <person name="Duerre P."/>
        </authorList>
    </citation>
    <scope>NUCLEOTIDE SEQUENCE [LARGE SCALE GENOMIC DNA]</scope>
    <source>
        <strain evidence="2">DSM 1384</strain>
    </source>
</reference>
<dbReference type="InterPro" id="IPR014199">
    <property type="entry name" value="Spore_YtxC"/>
</dbReference>
<name>A0A0L0W7J5_GOTPU</name>